<reference evidence="1 2" key="1">
    <citation type="submission" date="2019-06" db="EMBL/GenBank/DDBJ databases">
        <title>Sequencing the genomes of 1000 actinobacteria strains.</title>
        <authorList>
            <person name="Klenk H.-P."/>
        </authorList>
    </citation>
    <scope>NUCLEOTIDE SEQUENCE [LARGE SCALE GENOMIC DNA]</scope>
    <source>
        <strain evidence="1 2">DSM 24083</strain>
    </source>
</reference>
<keyword evidence="2" id="KW-1185">Reference proteome</keyword>
<sequence length="503" mass="57907">MTTSWVRLYARGFFFGPAPVGLLEDLEHFQRHDLPGGVLYVDEITELSIATAGDDWVVTLGKILPLSTGILDASSPDYAEQLLRQLQRDGFAGIETALYDVGGRHAVLLRSNGNIYAYNDAAGHRTVHFNHAQQRIASHFDMLHRLTNPRELTCSLGSKRPETSPDGMWDLTDHPDIRALLPNHRLQLAHGTQPRFGLVQPNPFIELTWTQRIHMIHELWHEQLAQVFAHSPHGPVGMSLSGGLDSRTVLAHMRPYRERTRAFTYTSSNIATGKAPASFWQRTMVTDHNILSQMQDHLPEDFAVIIKPGDDILTDADHQTLARNTTSNHGWPYVRKYKDLFPNLNSIHVRGNFVEMGRLIRGRLDIPDKKDRFAQVAEEIIRRRRPAASRYREFFWHKFTEFEYDRLHENVEYTDAYHWENRSSRWYAEVANETDTVFDSIVPVNVRRIYELLISQPLQVRPTAQLQRDLIHHAWPELLAYGINTEDDLYTTTLRDDLLGELT</sequence>
<gene>
    <name evidence="1" type="ORF">FB556_1998</name>
</gene>
<dbReference type="OrthoDB" id="3265836at2"/>
<comment type="caution">
    <text evidence="1">The sequence shown here is derived from an EMBL/GenBank/DDBJ whole genome shotgun (WGS) entry which is preliminary data.</text>
</comment>
<accession>A0A543AG15</accession>
<dbReference type="RefSeq" id="WP_141867172.1">
    <property type="nucleotide sequence ID" value="NZ_BAABAN010000001.1"/>
</dbReference>
<name>A0A543AG15_9MICC</name>
<evidence type="ECO:0008006" key="3">
    <source>
        <dbReference type="Google" id="ProtNLM"/>
    </source>
</evidence>
<evidence type="ECO:0000313" key="2">
    <source>
        <dbReference type="Proteomes" id="UP000319746"/>
    </source>
</evidence>
<dbReference type="Proteomes" id="UP000319746">
    <property type="component" value="Unassembled WGS sequence"/>
</dbReference>
<dbReference type="SUPFAM" id="SSF52402">
    <property type="entry name" value="Adenine nucleotide alpha hydrolases-like"/>
    <property type="match status" value="1"/>
</dbReference>
<dbReference type="InterPro" id="IPR014729">
    <property type="entry name" value="Rossmann-like_a/b/a_fold"/>
</dbReference>
<evidence type="ECO:0000313" key="1">
    <source>
        <dbReference type="EMBL" id="TQL71510.1"/>
    </source>
</evidence>
<organism evidence="1 2">
    <name type="scientific">Enteractinococcus coprophilus</name>
    <dbReference type="NCBI Taxonomy" id="1027633"/>
    <lineage>
        <taxon>Bacteria</taxon>
        <taxon>Bacillati</taxon>
        <taxon>Actinomycetota</taxon>
        <taxon>Actinomycetes</taxon>
        <taxon>Micrococcales</taxon>
        <taxon>Micrococcaceae</taxon>
    </lineage>
</organism>
<dbReference type="Gene3D" id="3.40.50.620">
    <property type="entry name" value="HUPs"/>
    <property type="match status" value="1"/>
</dbReference>
<proteinExistence type="predicted"/>
<dbReference type="EMBL" id="VFOU01000003">
    <property type="protein sequence ID" value="TQL71510.1"/>
    <property type="molecule type" value="Genomic_DNA"/>
</dbReference>
<dbReference type="AlphaFoldDB" id="A0A543AG15"/>
<protein>
    <recommendedName>
        <fullName evidence="3">Asparagine synthase (Glutamine-hydrolysing)</fullName>
    </recommendedName>
</protein>